<dbReference type="NCBIfam" id="TIGR02342">
    <property type="entry name" value="chap_CCT_delta"/>
    <property type="match status" value="1"/>
</dbReference>
<dbReference type="GO" id="GO:0051082">
    <property type="term" value="F:unfolded protein binding"/>
    <property type="evidence" value="ECO:0007669"/>
    <property type="project" value="InterPro"/>
</dbReference>
<dbReference type="InterPro" id="IPR027410">
    <property type="entry name" value="TCP-1-like_intermed_sf"/>
</dbReference>
<dbReference type="Gene3D" id="3.30.260.10">
    <property type="entry name" value="TCP-1-like chaperonin intermediate domain"/>
    <property type="match status" value="1"/>
</dbReference>
<sequence>MEGGAKALAFQQRDIGGKMDSEKTKDIRSTNIIAARAVSDVVRTSLGPRGMDKMIQDSKGHVLITNDGATILKQMEVIHPTARMLVEISKAQDIEAGDGTTSVVVIAGALLRACQDLIEKGIHPSSISEGFAVALNKAVEIIESMGQPVDLNNRQQLIENAITSLSSKVVSQHSDLLAPMAVDAVLRIIDKENDTNVDLRDINVSKKLGGTVDDSELIDGLVFVDKKVSHFAGGPSKITNAKIGLIQFCLSAPKTDMENNVVVHDYTAMDRILKEERKYILDLVKKVCQTGCNVILIQKSILRDAVNELALHFLAKKNVMVIKDIDRDQIDFISKTLLATPVAHIDHFTADKLGTAGLVEEVNAGGERKIVKITGCPNQGKTVSILLRGSNQLVLDEAERSLHDALCVVRALVKKRSLVPGGAAVEMEVAQKLQAHSREIYGSDSYCVRLYGEALELIPYTLAENAGMDPINFVTELRNRHIAGERYAGLNVKKNTILNMLEENVVQPSLVSISALTLATECVRMILKIDDIVLSR</sequence>
<gene>
    <name evidence="12" type="primary">Contig12474.g13306</name>
    <name evidence="12" type="ORF">STYLEM_3418</name>
</gene>
<dbReference type="PROSITE" id="PS00995">
    <property type="entry name" value="TCP1_3"/>
    <property type="match status" value="1"/>
</dbReference>
<dbReference type="Gene3D" id="1.10.560.10">
    <property type="entry name" value="GroEL-like equatorial domain"/>
    <property type="match status" value="1"/>
</dbReference>
<dbReference type="InterPro" id="IPR054827">
    <property type="entry name" value="thermosome_alpha"/>
</dbReference>
<dbReference type="PROSITE" id="PS00750">
    <property type="entry name" value="TCP1_1"/>
    <property type="match status" value="1"/>
</dbReference>
<protein>
    <recommendedName>
        <fullName evidence="4 11">T-complex protein 1 subunit delta</fullName>
    </recommendedName>
</protein>
<keyword evidence="5" id="KW-0963">Cytoplasm</keyword>
<dbReference type="InterPro" id="IPR002194">
    <property type="entry name" value="Chaperonin_TCP-1_CS"/>
</dbReference>
<comment type="similarity">
    <text evidence="2 10">Belongs to the TCP-1 chaperonin family.</text>
</comment>
<dbReference type="OrthoDB" id="10248520at2759"/>
<dbReference type="GO" id="GO:0140662">
    <property type="term" value="F:ATP-dependent protein folding chaperone"/>
    <property type="evidence" value="ECO:0007669"/>
    <property type="project" value="InterPro"/>
</dbReference>
<evidence type="ECO:0000256" key="10">
    <source>
        <dbReference type="RuleBase" id="RU004187"/>
    </source>
</evidence>
<dbReference type="GO" id="GO:0005524">
    <property type="term" value="F:ATP binding"/>
    <property type="evidence" value="ECO:0007669"/>
    <property type="project" value="UniProtKB-KW"/>
</dbReference>
<dbReference type="SUPFAM" id="SSF48592">
    <property type="entry name" value="GroEL equatorial domain-like"/>
    <property type="match status" value="1"/>
</dbReference>
<dbReference type="GO" id="GO:0005737">
    <property type="term" value="C:cytoplasm"/>
    <property type="evidence" value="ECO:0007669"/>
    <property type="project" value="UniProtKB-SubCell"/>
</dbReference>
<evidence type="ECO:0000256" key="6">
    <source>
        <dbReference type="ARBA" id="ARBA00022741"/>
    </source>
</evidence>
<dbReference type="EMBL" id="CCKQ01003316">
    <property type="protein sequence ID" value="CDW74439.1"/>
    <property type="molecule type" value="Genomic_DNA"/>
</dbReference>
<evidence type="ECO:0000256" key="4">
    <source>
        <dbReference type="ARBA" id="ARBA00016107"/>
    </source>
</evidence>
<accession>A0A078A0X5</accession>
<dbReference type="GO" id="GO:0016887">
    <property type="term" value="F:ATP hydrolysis activity"/>
    <property type="evidence" value="ECO:0007669"/>
    <property type="project" value="InterPro"/>
</dbReference>
<organism evidence="12 13">
    <name type="scientific">Stylonychia lemnae</name>
    <name type="common">Ciliate</name>
    <dbReference type="NCBI Taxonomy" id="5949"/>
    <lineage>
        <taxon>Eukaryota</taxon>
        <taxon>Sar</taxon>
        <taxon>Alveolata</taxon>
        <taxon>Ciliophora</taxon>
        <taxon>Intramacronucleata</taxon>
        <taxon>Spirotrichea</taxon>
        <taxon>Stichotrichia</taxon>
        <taxon>Sporadotrichida</taxon>
        <taxon>Oxytrichidae</taxon>
        <taxon>Stylonychinae</taxon>
        <taxon>Stylonychia</taxon>
    </lineage>
</organism>
<dbReference type="InterPro" id="IPR027409">
    <property type="entry name" value="GroEL-like_apical_dom_sf"/>
</dbReference>
<dbReference type="Proteomes" id="UP000039865">
    <property type="component" value="Unassembled WGS sequence"/>
</dbReference>
<dbReference type="Pfam" id="PF00118">
    <property type="entry name" value="Cpn60_TCP1"/>
    <property type="match status" value="1"/>
</dbReference>
<dbReference type="NCBIfam" id="NF041082">
    <property type="entry name" value="thermosome_alpha"/>
    <property type="match status" value="1"/>
</dbReference>
<dbReference type="FunCoup" id="A0A078A0X5">
    <property type="interactions" value="726"/>
</dbReference>
<dbReference type="InterPro" id="IPR027413">
    <property type="entry name" value="GROEL-like_equatorial_sf"/>
</dbReference>
<dbReference type="InterPro" id="IPR017998">
    <property type="entry name" value="Chaperone_TCP-1"/>
</dbReference>
<dbReference type="FunFam" id="3.50.7.10:FF:000010">
    <property type="entry name" value="T-complex protein 1 subunit delta"/>
    <property type="match status" value="1"/>
</dbReference>
<dbReference type="InterPro" id="IPR012717">
    <property type="entry name" value="Chap_CCT_delta"/>
</dbReference>
<dbReference type="Gene3D" id="3.50.7.10">
    <property type="entry name" value="GroEL"/>
    <property type="match status" value="1"/>
</dbReference>
<dbReference type="SUPFAM" id="SSF52029">
    <property type="entry name" value="GroEL apical domain-like"/>
    <property type="match status" value="1"/>
</dbReference>
<dbReference type="InterPro" id="IPR053374">
    <property type="entry name" value="TCP-1_chaperonin"/>
</dbReference>
<evidence type="ECO:0000256" key="2">
    <source>
        <dbReference type="ARBA" id="ARBA00008020"/>
    </source>
</evidence>
<dbReference type="CDD" id="cd03338">
    <property type="entry name" value="TCP1_delta"/>
    <property type="match status" value="1"/>
</dbReference>
<evidence type="ECO:0000256" key="9">
    <source>
        <dbReference type="ARBA" id="ARBA00024677"/>
    </source>
</evidence>
<dbReference type="PRINTS" id="PR00304">
    <property type="entry name" value="TCOMPLEXTCP1"/>
</dbReference>
<dbReference type="NCBIfam" id="NF041083">
    <property type="entry name" value="thermosome_beta"/>
    <property type="match status" value="1"/>
</dbReference>
<name>A0A078A0X5_STYLE</name>
<evidence type="ECO:0000256" key="1">
    <source>
        <dbReference type="ARBA" id="ARBA00004496"/>
    </source>
</evidence>
<dbReference type="SUPFAM" id="SSF54849">
    <property type="entry name" value="GroEL-intermediate domain like"/>
    <property type="match status" value="1"/>
</dbReference>
<comment type="function">
    <text evidence="9">Molecular chaperone; assists the folding of proteins upon ATP hydrolysis. Known to play a role, in vitro, in the folding of actin and tubulin.</text>
</comment>
<evidence type="ECO:0000256" key="8">
    <source>
        <dbReference type="ARBA" id="ARBA00023186"/>
    </source>
</evidence>
<evidence type="ECO:0000256" key="5">
    <source>
        <dbReference type="ARBA" id="ARBA00022490"/>
    </source>
</evidence>
<dbReference type="AlphaFoldDB" id="A0A078A0X5"/>
<evidence type="ECO:0000256" key="7">
    <source>
        <dbReference type="ARBA" id="ARBA00022840"/>
    </source>
</evidence>
<keyword evidence="6 10" id="KW-0547">Nucleotide-binding</keyword>
<keyword evidence="7 10" id="KW-0067">ATP-binding</keyword>
<evidence type="ECO:0000313" key="12">
    <source>
        <dbReference type="EMBL" id="CDW74439.1"/>
    </source>
</evidence>
<evidence type="ECO:0000256" key="3">
    <source>
        <dbReference type="ARBA" id="ARBA00011531"/>
    </source>
</evidence>
<keyword evidence="8 10" id="KW-0143">Chaperone</keyword>
<keyword evidence="13" id="KW-1185">Reference proteome</keyword>
<dbReference type="PANTHER" id="PTHR11353">
    <property type="entry name" value="CHAPERONIN"/>
    <property type="match status" value="1"/>
</dbReference>
<evidence type="ECO:0000256" key="11">
    <source>
        <dbReference type="RuleBase" id="RU004192"/>
    </source>
</evidence>
<reference evidence="12 13" key="1">
    <citation type="submission" date="2014-06" db="EMBL/GenBank/DDBJ databases">
        <authorList>
            <person name="Swart Estienne"/>
        </authorList>
    </citation>
    <scope>NUCLEOTIDE SEQUENCE [LARGE SCALE GENOMIC DNA]</scope>
    <source>
        <strain evidence="12 13">130c</strain>
    </source>
</reference>
<dbReference type="InterPro" id="IPR002423">
    <property type="entry name" value="Cpn60/GroEL/TCP-1"/>
</dbReference>
<comment type="subcellular location">
    <subcellularLocation>
        <location evidence="1">Cytoplasm</location>
    </subcellularLocation>
</comment>
<dbReference type="InParanoid" id="A0A078A0X5"/>
<comment type="subunit">
    <text evidence="3">Heterooligomeric complex of about 850 to 900 kDa that forms two stacked rings, 12 to 16 nm in diameter.</text>
</comment>
<proteinExistence type="inferred from homology"/>
<dbReference type="OMA" id="HPAANMI"/>
<evidence type="ECO:0000313" key="13">
    <source>
        <dbReference type="Proteomes" id="UP000039865"/>
    </source>
</evidence>
<dbReference type="PROSITE" id="PS00751">
    <property type="entry name" value="TCP1_2"/>
    <property type="match status" value="1"/>
</dbReference>